<dbReference type="Pfam" id="PF02416">
    <property type="entry name" value="TatA_B_E"/>
    <property type="match status" value="1"/>
</dbReference>
<dbReference type="Proteomes" id="UP001589698">
    <property type="component" value="Unassembled WGS sequence"/>
</dbReference>
<dbReference type="InterPro" id="IPR003369">
    <property type="entry name" value="TatA/B/E"/>
</dbReference>
<keyword evidence="6" id="KW-0811">Translocation</keyword>
<comment type="caution">
    <text evidence="9">The sequence shown here is derived from an EMBL/GenBank/DDBJ whole genome shotgun (WGS) entry which is preliminary data.</text>
</comment>
<evidence type="ECO:0000256" key="6">
    <source>
        <dbReference type="ARBA" id="ARBA00023010"/>
    </source>
</evidence>
<evidence type="ECO:0000256" key="2">
    <source>
        <dbReference type="ARBA" id="ARBA00022448"/>
    </source>
</evidence>
<dbReference type="PRINTS" id="PR01506">
    <property type="entry name" value="TATBPROTEIN"/>
</dbReference>
<comment type="subcellular location">
    <subcellularLocation>
        <location evidence="1">Membrane</location>
        <topology evidence="1">Single-pass membrane protein</topology>
    </subcellularLocation>
</comment>
<evidence type="ECO:0000313" key="9">
    <source>
        <dbReference type="EMBL" id="MFC0223900.1"/>
    </source>
</evidence>
<feature type="region of interest" description="Disordered" evidence="8">
    <location>
        <begin position="79"/>
        <end position="124"/>
    </location>
</feature>
<gene>
    <name evidence="9" type="ORF">ACFFJG_15540</name>
</gene>
<keyword evidence="10" id="KW-1185">Reference proteome</keyword>
<organism evidence="9 10">
    <name type="scientific">Nocardioides zeicaulis</name>
    <dbReference type="NCBI Taxonomy" id="1776857"/>
    <lineage>
        <taxon>Bacteria</taxon>
        <taxon>Bacillati</taxon>
        <taxon>Actinomycetota</taxon>
        <taxon>Actinomycetes</taxon>
        <taxon>Propionibacteriales</taxon>
        <taxon>Nocardioidaceae</taxon>
        <taxon>Nocardioides</taxon>
    </lineage>
</organism>
<sequence length="124" mass="13570">MFGIGLPELAVIAFFGVVLLGPDKLPGLARQLAQGIKAARRMGDSVRDDLRSSLGEDYADLELRDLDPRQMVRRQVEEILAERDEEDSDEDSDDDSEDDDEAQASPPATPLAPHIAAPVERKTA</sequence>
<evidence type="ECO:0000313" key="10">
    <source>
        <dbReference type="Proteomes" id="UP001589698"/>
    </source>
</evidence>
<protein>
    <submittedName>
        <fullName evidence="9">Twin-arginine translocase TatA/TatE family subunit</fullName>
    </submittedName>
</protein>
<evidence type="ECO:0000256" key="3">
    <source>
        <dbReference type="ARBA" id="ARBA00022692"/>
    </source>
</evidence>
<dbReference type="EMBL" id="JBHLXH010000002">
    <property type="protein sequence ID" value="MFC0223900.1"/>
    <property type="molecule type" value="Genomic_DNA"/>
</dbReference>
<keyword evidence="3" id="KW-0812">Transmembrane</keyword>
<accession>A0ABV6E4I4</accession>
<evidence type="ECO:0000256" key="7">
    <source>
        <dbReference type="ARBA" id="ARBA00023136"/>
    </source>
</evidence>
<evidence type="ECO:0000256" key="5">
    <source>
        <dbReference type="ARBA" id="ARBA00022989"/>
    </source>
</evidence>
<name>A0ABV6E4I4_9ACTN</name>
<evidence type="ECO:0000256" key="1">
    <source>
        <dbReference type="ARBA" id="ARBA00004167"/>
    </source>
</evidence>
<keyword evidence="4" id="KW-0653">Protein transport</keyword>
<keyword evidence="5" id="KW-1133">Transmembrane helix</keyword>
<keyword evidence="2" id="KW-0813">Transport</keyword>
<reference evidence="9 10" key="1">
    <citation type="submission" date="2024-09" db="EMBL/GenBank/DDBJ databases">
        <authorList>
            <person name="Sun Q."/>
            <person name="Mori K."/>
        </authorList>
    </citation>
    <scope>NUCLEOTIDE SEQUENCE [LARGE SCALE GENOMIC DNA]</scope>
    <source>
        <strain evidence="9 10">CCM 8654</strain>
    </source>
</reference>
<evidence type="ECO:0000256" key="8">
    <source>
        <dbReference type="SAM" id="MobiDB-lite"/>
    </source>
</evidence>
<dbReference type="PANTHER" id="PTHR33162">
    <property type="entry name" value="SEC-INDEPENDENT PROTEIN TRANSLOCASE PROTEIN TATA, CHLOROPLASTIC"/>
    <property type="match status" value="1"/>
</dbReference>
<dbReference type="Gene3D" id="1.20.5.3310">
    <property type="match status" value="1"/>
</dbReference>
<keyword evidence="7" id="KW-0472">Membrane</keyword>
<feature type="compositionally biased region" description="Acidic residues" evidence="8">
    <location>
        <begin position="83"/>
        <end position="102"/>
    </location>
</feature>
<dbReference type="RefSeq" id="WP_378519696.1">
    <property type="nucleotide sequence ID" value="NZ_CBCSDI010000026.1"/>
</dbReference>
<dbReference type="PANTHER" id="PTHR33162:SF1">
    <property type="entry name" value="SEC-INDEPENDENT PROTEIN TRANSLOCASE PROTEIN TATA, CHLOROPLASTIC"/>
    <property type="match status" value="1"/>
</dbReference>
<proteinExistence type="predicted"/>
<evidence type="ECO:0000256" key="4">
    <source>
        <dbReference type="ARBA" id="ARBA00022927"/>
    </source>
</evidence>